<dbReference type="Proteomes" id="UP000593564">
    <property type="component" value="Unassembled WGS sequence"/>
</dbReference>
<dbReference type="EMBL" id="JACBKZ010000002">
    <property type="protein sequence ID" value="KAF5956840.1"/>
    <property type="molecule type" value="Genomic_DNA"/>
</dbReference>
<accession>A0A7J7HVF0</accession>
<gene>
    <name evidence="1" type="ORF">HYC85_004065</name>
</gene>
<organism evidence="1 2">
    <name type="scientific">Camellia sinensis</name>
    <name type="common">Tea plant</name>
    <name type="synonym">Thea sinensis</name>
    <dbReference type="NCBI Taxonomy" id="4442"/>
    <lineage>
        <taxon>Eukaryota</taxon>
        <taxon>Viridiplantae</taxon>
        <taxon>Streptophyta</taxon>
        <taxon>Embryophyta</taxon>
        <taxon>Tracheophyta</taxon>
        <taxon>Spermatophyta</taxon>
        <taxon>Magnoliopsida</taxon>
        <taxon>eudicotyledons</taxon>
        <taxon>Gunneridae</taxon>
        <taxon>Pentapetalae</taxon>
        <taxon>asterids</taxon>
        <taxon>Ericales</taxon>
        <taxon>Theaceae</taxon>
        <taxon>Camellia</taxon>
    </lineage>
</organism>
<dbReference type="AlphaFoldDB" id="A0A7J7HVF0"/>
<sequence length="69" mass="7704">MRPMLVTVTPLPRPLITPPITPLQEREREREREIEHCSLHIVGTAIRTTRSAITAITTTALQSSSSVEL</sequence>
<proteinExistence type="predicted"/>
<name>A0A7J7HVF0_CAMSI</name>
<evidence type="ECO:0000313" key="2">
    <source>
        <dbReference type="Proteomes" id="UP000593564"/>
    </source>
</evidence>
<protein>
    <submittedName>
        <fullName evidence="1">Uncharacterized protein</fullName>
    </submittedName>
</protein>
<evidence type="ECO:0000313" key="1">
    <source>
        <dbReference type="EMBL" id="KAF5956840.1"/>
    </source>
</evidence>
<reference evidence="1 2" key="2">
    <citation type="submission" date="2020-07" db="EMBL/GenBank/DDBJ databases">
        <title>Genome assembly of wild tea tree DASZ reveals pedigree and selection history of tea varieties.</title>
        <authorList>
            <person name="Zhang W."/>
        </authorList>
    </citation>
    <scope>NUCLEOTIDE SEQUENCE [LARGE SCALE GENOMIC DNA]</scope>
    <source>
        <strain evidence="2">cv. G240</strain>
        <tissue evidence="1">Leaf</tissue>
    </source>
</reference>
<reference evidence="2" key="1">
    <citation type="journal article" date="2020" name="Nat. Commun.">
        <title>Genome assembly of wild tea tree DASZ reveals pedigree and selection history of tea varieties.</title>
        <authorList>
            <person name="Zhang W."/>
            <person name="Zhang Y."/>
            <person name="Qiu H."/>
            <person name="Guo Y."/>
            <person name="Wan H."/>
            <person name="Zhang X."/>
            <person name="Scossa F."/>
            <person name="Alseekh S."/>
            <person name="Zhang Q."/>
            <person name="Wang P."/>
            <person name="Xu L."/>
            <person name="Schmidt M.H."/>
            <person name="Jia X."/>
            <person name="Li D."/>
            <person name="Zhu A."/>
            <person name="Guo F."/>
            <person name="Chen W."/>
            <person name="Ni D."/>
            <person name="Usadel B."/>
            <person name="Fernie A.R."/>
            <person name="Wen W."/>
        </authorList>
    </citation>
    <scope>NUCLEOTIDE SEQUENCE [LARGE SCALE GENOMIC DNA]</scope>
    <source>
        <strain evidence="2">cv. G240</strain>
    </source>
</reference>
<comment type="caution">
    <text evidence="1">The sequence shown here is derived from an EMBL/GenBank/DDBJ whole genome shotgun (WGS) entry which is preliminary data.</text>
</comment>
<keyword evidence="2" id="KW-1185">Reference proteome</keyword>